<dbReference type="PRINTS" id="PR00455">
    <property type="entry name" value="HTHTETR"/>
</dbReference>
<dbReference type="RefSeq" id="WP_052606715.1">
    <property type="nucleotide sequence ID" value="NZ_JXYS01000099.1"/>
</dbReference>
<organism evidence="6 7">
    <name type="scientific">Acidithrix ferrooxidans</name>
    <dbReference type="NCBI Taxonomy" id="1280514"/>
    <lineage>
        <taxon>Bacteria</taxon>
        <taxon>Bacillati</taxon>
        <taxon>Actinomycetota</taxon>
        <taxon>Acidimicrobiia</taxon>
        <taxon>Acidimicrobiales</taxon>
        <taxon>Acidimicrobiaceae</taxon>
        <taxon>Acidithrix</taxon>
    </lineage>
</organism>
<dbReference type="Proteomes" id="UP000032360">
    <property type="component" value="Unassembled WGS sequence"/>
</dbReference>
<dbReference type="InterPro" id="IPR050109">
    <property type="entry name" value="HTH-type_TetR-like_transc_reg"/>
</dbReference>
<dbReference type="InterPro" id="IPR011075">
    <property type="entry name" value="TetR_C"/>
</dbReference>
<dbReference type="GO" id="GO:0000976">
    <property type="term" value="F:transcription cis-regulatory region binding"/>
    <property type="evidence" value="ECO:0007669"/>
    <property type="project" value="TreeGrafter"/>
</dbReference>
<dbReference type="EMBL" id="JXYS01000099">
    <property type="protein sequence ID" value="KJF16100.1"/>
    <property type="molecule type" value="Genomic_DNA"/>
</dbReference>
<feature type="domain" description="HTH tetR-type" evidence="5">
    <location>
        <begin position="28"/>
        <end position="88"/>
    </location>
</feature>
<dbReference type="PANTHER" id="PTHR30055">
    <property type="entry name" value="HTH-TYPE TRANSCRIPTIONAL REGULATOR RUTR"/>
    <property type="match status" value="1"/>
</dbReference>
<evidence type="ECO:0000313" key="7">
    <source>
        <dbReference type="Proteomes" id="UP000032360"/>
    </source>
</evidence>
<keyword evidence="3" id="KW-0804">Transcription</keyword>
<dbReference type="AlphaFoldDB" id="A0A0D8HDR3"/>
<evidence type="ECO:0000313" key="6">
    <source>
        <dbReference type="EMBL" id="KJF16100.1"/>
    </source>
</evidence>
<accession>A0A0D8HDR3</accession>
<proteinExistence type="predicted"/>
<protein>
    <submittedName>
        <fullName evidence="6">HTH-type transcriptional repressor KstR</fullName>
    </submittedName>
</protein>
<keyword evidence="7" id="KW-1185">Reference proteome</keyword>
<gene>
    <name evidence="6" type="primary">kstR</name>
    <name evidence="6" type="ORF">AXFE_30460</name>
</gene>
<evidence type="ECO:0000256" key="3">
    <source>
        <dbReference type="ARBA" id="ARBA00023163"/>
    </source>
</evidence>
<dbReference type="InterPro" id="IPR009057">
    <property type="entry name" value="Homeodomain-like_sf"/>
</dbReference>
<dbReference type="PANTHER" id="PTHR30055:SF148">
    <property type="entry name" value="TETR-FAMILY TRANSCRIPTIONAL REGULATOR"/>
    <property type="match status" value="1"/>
</dbReference>
<evidence type="ECO:0000256" key="2">
    <source>
        <dbReference type="ARBA" id="ARBA00023125"/>
    </source>
</evidence>
<keyword evidence="2 4" id="KW-0238">DNA-binding</keyword>
<comment type="caution">
    <text evidence="6">The sequence shown here is derived from an EMBL/GenBank/DDBJ whole genome shotgun (WGS) entry which is preliminary data.</text>
</comment>
<dbReference type="InterPro" id="IPR036271">
    <property type="entry name" value="Tet_transcr_reg_TetR-rel_C_sf"/>
</dbReference>
<sequence>MIDNLEANLEKAAQLAGGGRKRGRPRSKEAHERIINATLELLSEKGFSSVTIEAVARNAKVGKSTIYRHWKTKAELVEEALGQEFDKIAIVGFSGNFENDLKGVVIKIVQLFEGRNGTAISRLIGEAQTIESLSLLVDRRWRAFKDRLLTKSITHGIEQGYLQHGLDPEIVTEMAFGMVLARKMLSKQSLSPADVDQVVTTLLRGIIVTSLG</sequence>
<evidence type="ECO:0000256" key="1">
    <source>
        <dbReference type="ARBA" id="ARBA00023015"/>
    </source>
</evidence>
<dbReference type="Pfam" id="PF00440">
    <property type="entry name" value="TetR_N"/>
    <property type="match status" value="1"/>
</dbReference>
<dbReference type="InterPro" id="IPR001647">
    <property type="entry name" value="HTH_TetR"/>
</dbReference>
<name>A0A0D8HDR3_9ACTN</name>
<evidence type="ECO:0000259" key="5">
    <source>
        <dbReference type="PROSITE" id="PS50977"/>
    </source>
</evidence>
<dbReference type="SUPFAM" id="SSF48498">
    <property type="entry name" value="Tetracyclin repressor-like, C-terminal domain"/>
    <property type="match status" value="1"/>
</dbReference>
<dbReference type="OrthoDB" id="9796019at2"/>
<keyword evidence="1" id="KW-0805">Transcription regulation</keyword>
<feature type="DNA-binding region" description="H-T-H motif" evidence="4">
    <location>
        <begin position="51"/>
        <end position="70"/>
    </location>
</feature>
<dbReference type="Gene3D" id="1.10.357.10">
    <property type="entry name" value="Tetracycline Repressor, domain 2"/>
    <property type="match status" value="1"/>
</dbReference>
<reference evidence="6 7" key="1">
    <citation type="submission" date="2015-01" db="EMBL/GenBank/DDBJ databases">
        <title>Draft genome of the acidophilic iron oxidizer Acidithrix ferrooxidans strain Py-F3.</title>
        <authorList>
            <person name="Poehlein A."/>
            <person name="Eisen S."/>
            <person name="Schloemann M."/>
            <person name="Johnson B.D."/>
            <person name="Daniel R."/>
            <person name="Muehling M."/>
        </authorList>
    </citation>
    <scope>NUCLEOTIDE SEQUENCE [LARGE SCALE GENOMIC DNA]</scope>
    <source>
        <strain evidence="6 7">Py-F3</strain>
    </source>
</reference>
<dbReference type="GO" id="GO:0003700">
    <property type="term" value="F:DNA-binding transcription factor activity"/>
    <property type="evidence" value="ECO:0007669"/>
    <property type="project" value="TreeGrafter"/>
</dbReference>
<dbReference type="Pfam" id="PF16859">
    <property type="entry name" value="TetR_C_11"/>
    <property type="match status" value="1"/>
</dbReference>
<dbReference type="Gene3D" id="1.10.10.60">
    <property type="entry name" value="Homeodomain-like"/>
    <property type="match status" value="1"/>
</dbReference>
<evidence type="ECO:0000256" key="4">
    <source>
        <dbReference type="PROSITE-ProRule" id="PRU00335"/>
    </source>
</evidence>
<dbReference type="SUPFAM" id="SSF46689">
    <property type="entry name" value="Homeodomain-like"/>
    <property type="match status" value="1"/>
</dbReference>
<dbReference type="PROSITE" id="PS50977">
    <property type="entry name" value="HTH_TETR_2"/>
    <property type="match status" value="1"/>
</dbReference>